<name>A0A2U1Q6A2_ARTAN</name>
<dbReference type="InterPro" id="IPR044217">
    <property type="entry name" value="CLPT1/2"/>
</dbReference>
<dbReference type="OrthoDB" id="2014724at2759"/>
<comment type="caution">
    <text evidence="4">The sequence shown here is derived from an EMBL/GenBank/DDBJ whole genome shotgun (WGS) entry which is preliminary data.</text>
</comment>
<dbReference type="AlphaFoldDB" id="A0A2U1Q6A2"/>
<gene>
    <name evidence="4" type="ORF">CTI12_AA057040</name>
    <name evidence="3" type="ORF">CTI12_AA559250</name>
</gene>
<evidence type="ECO:0000313" key="4">
    <source>
        <dbReference type="EMBL" id="PWA93539.1"/>
    </source>
</evidence>
<evidence type="ECO:0000313" key="5">
    <source>
        <dbReference type="Proteomes" id="UP000245207"/>
    </source>
</evidence>
<protein>
    <submittedName>
        <fullName evidence="4">Double Clp-N motif protein</fullName>
    </submittedName>
</protein>
<proteinExistence type="predicted"/>
<evidence type="ECO:0000259" key="2">
    <source>
        <dbReference type="PROSITE" id="PS51903"/>
    </source>
</evidence>
<dbReference type="InterPro" id="IPR004176">
    <property type="entry name" value="Clp_R_N"/>
</dbReference>
<organism evidence="4 5">
    <name type="scientific">Artemisia annua</name>
    <name type="common">Sweet wormwood</name>
    <dbReference type="NCBI Taxonomy" id="35608"/>
    <lineage>
        <taxon>Eukaryota</taxon>
        <taxon>Viridiplantae</taxon>
        <taxon>Streptophyta</taxon>
        <taxon>Embryophyta</taxon>
        <taxon>Tracheophyta</taxon>
        <taxon>Spermatophyta</taxon>
        <taxon>Magnoliopsida</taxon>
        <taxon>eudicotyledons</taxon>
        <taxon>Gunneridae</taxon>
        <taxon>Pentapetalae</taxon>
        <taxon>asterids</taxon>
        <taxon>campanulids</taxon>
        <taxon>Asterales</taxon>
        <taxon>Asteraceae</taxon>
        <taxon>Asteroideae</taxon>
        <taxon>Anthemideae</taxon>
        <taxon>Artemisiinae</taxon>
        <taxon>Artemisia</taxon>
    </lineage>
</organism>
<evidence type="ECO:0000313" key="3">
    <source>
        <dbReference type="EMBL" id="PWA40841.1"/>
    </source>
</evidence>
<dbReference type="PANTHER" id="PTHR47016">
    <property type="entry name" value="ATP-DEPENDENT CLP PROTEASE ATP-BINDING SUBUNIT CLPT1, CHLOROPLASTIC"/>
    <property type="match status" value="1"/>
</dbReference>
<dbReference type="EMBL" id="PKPP01013508">
    <property type="protein sequence ID" value="PWA40841.1"/>
    <property type="molecule type" value="Genomic_DNA"/>
</dbReference>
<keyword evidence="1" id="KW-0677">Repeat</keyword>
<dbReference type="Pfam" id="PF02861">
    <property type="entry name" value="Clp_N"/>
    <property type="match status" value="1"/>
</dbReference>
<keyword evidence="5" id="KW-1185">Reference proteome</keyword>
<dbReference type="PROSITE" id="PS51903">
    <property type="entry name" value="CLP_R"/>
    <property type="match status" value="1"/>
</dbReference>
<reference evidence="4 5" key="1">
    <citation type="journal article" date="2018" name="Mol. Plant">
        <title>The genome of Artemisia annua provides insight into the evolution of Asteraceae family and artemisinin biosynthesis.</title>
        <authorList>
            <person name="Shen Q."/>
            <person name="Zhang L."/>
            <person name="Liao Z."/>
            <person name="Wang S."/>
            <person name="Yan T."/>
            <person name="Shi P."/>
            <person name="Liu M."/>
            <person name="Fu X."/>
            <person name="Pan Q."/>
            <person name="Wang Y."/>
            <person name="Lv Z."/>
            <person name="Lu X."/>
            <person name="Zhang F."/>
            <person name="Jiang W."/>
            <person name="Ma Y."/>
            <person name="Chen M."/>
            <person name="Hao X."/>
            <person name="Li L."/>
            <person name="Tang Y."/>
            <person name="Lv G."/>
            <person name="Zhou Y."/>
            <person name="Sun X."/>
            <person name="Brodelius P.E."/>
            <person name="Rose J.K.C."/>
            <person name="Tang K."/>
        </authorList>
    </citation>
    <scope>NUCLEOTIDE SEQUENCE [LARGE SCALE GENOMIC DNA]</scope>
    <source>
        <strain evidence="5">cv. Huhao1</strain>
        <tissue evidence="4">Leaf</tissue>
    </source>
</reference>
<feature type="domain" description="Clp R" evidence="2">
    <location>
        <begin position="77"/>
        <end position="222"/>
    </location>
</feature>
<dbReference type="EMBL" id="PKPP01000377">
    <property type="protein sequence ID" value="PWA93539.1"/>
    <property type="molecule type" value="Genomic_DNA"/>
</dbReference>
<dbReference type="STRING" id="35608.A0A2U1Q6A2"/>
<dbReference type="SUPFAM" id="SSF81923">
    <property type="entry name" value="Double Clp-N motif"/>
    <property type="match status" value="1"/>
</dbReference>
<sequence length="227" mass="24761">MASSQTTLFLSIFQPDPFSKNSKLYTSSAWLGGKGVTRLPVALKVSSTRPVTRPISASISFSLPTGNPERVSSSDKVPQWSLKGIKSFAMGELEARKLKFATTGTEAILMGILVEGTNRASKLLRANGFTLMRVREEAIKLIGKPDYFFYSPEHPPLTEAAQKALDWAVDEKLKSGADGEITTSHLLLGVWYQKEAAGHTIMATLGFNDEKAQELHSVISKPGFVED</sequence>
<accession>A0A2U1Q6A2</accession>
<dbReference type="InterPro" id="IPR036628">
    <property type="entry name" value="Clp_N_dom_sf"/>
</dbReference>
<evidence type="ECO:0000256" key="1">
    <source>
        <dbReference type="PROSITE-ProRule" id="PRU01251"/>
    </source>
</evidence>
<dbReference type="PANTHER" id="PTHR47016:SF2">
    <property type="entry name" value="ATP-DEPENDENT CLP PROTEASE ATP-BINDING SUBUNIT CLPT2, CHLOROPLASTIC"/>
    <property type="match status" value="1"/>
</dbReference>
<dbReference type="Gene3D" id="1.10.1780.10">
    <property type="entry name" value="Clp, N-terminal domain"/>
    <property type="match status" value="1"/>
</dbReference>
<dbReference type="Proteomes" id="UP000245207">
    <property type="component" value="Unassembled WGS sequence"/>
</dbReference>